<sequence length="68" mass="7228">MNDRNLLGVGVVGTIVAAICCFTPILVLLLAALGFSALVGWLDIVLFPALGLFAGITVYALWKRGRRP</sequence>
<keyword evidence="1" id="KW-1133">Transmembrane helix</keyword>
<feature type="transmembrane region" description="Helical" evidence="1">
    <location>
        <begin position="7"/>
        <end position="32"/>
    </location>
</feature>
<reference evidence="2 3" key="1">
    <citation type="submission" date="2023-03" db="EMBL/GenBank/DDBJ databases">
        <title>YIM 152171 draft genome.</title>
        <authorList>
            <person name="Yang Z."/>
        </authorList>
    </citation>
    <scope>NUCLEOTIDE SEQUENCE [LARGE SCALE GENOMIC DNA]</scope>
    <source>
        <strain evidence="2 3">YIM 152171</strain>
    </source>
</reference>
<feature type="transmembrane region" description="Helical" evidence="1">
    <location>
        <begin position="38"/>
        <end position="62"/>
    </location>
</feature>
<dbReference type="InterPro" id="IPR021091">
    <property type="entry name" value="Mercury_ion_transport_MerF"/>
</dbReference>
<dbReference type="EMBL" id="JARGEQ010000135">
    <property type="protein sequence ID" value="MDF1587515.1"/>
    <property type="molecule type" value="Genomic_DNA"/>
</dbReference>
<accession>A0AAP4D6U2</accession>
<name>A0AAP4D6U2_9PROT</name>
<dbReference type="Gene3D" id="1.10.287.910">
    <property type="entry name" value="bacterial mercury transporter, merf"/>
    <property type="match status" value="1"/>
</dbReference>
<dbReference type="Pfam" id="PF11431">
    <property type="entry name" value="Transport_MerF"/>
    <property type="match status" value="1"/>
</dbReference>
<keyword evidence="3" id="KW-1185">Reference proteome</keyword>
<evidence type="ECO:0000256" key="1">
    <source>
        <dbReference type="SAM" id="Phobius"/>
    </source>
</evidence>
<evidence type="ECO:0000313" key="2">
    <source>
        <dbReference type="EMBL" id="MDF1587515.1"/>
    </source>
</evidence>
<dbReference type="NCBIfam" id="NF033565">
    <property type="entry name" value="trans_MerF"/>
    <property type="match status" value="1"/>
</dbReference>
<keyword evidence="1" id="KW-0472">Membrane</keyword>
<dbReference type="Proteomes" id="UP001301140">
    <property type="component" value="Unassembled WGS sequence"/>
</dbReference>
<organism evidence="2 3">
    <name type="scientific">Marinimicrococcus flavescens</name>
    <dbReference type="NCBI Taxonomy" id="3031815"/>
    <lineage>
        <taxon>Bacteria</taxon>
        <taxon>Pseudomonadati</taxon>
        <taxon>Pseudomonadota</taxon>
        <taxon>Alphaproteobacteria</taxon>
        <taxon>Geminicoccales</taxon>
        <taxon>Geminicoccaceae</taxon>
        <taxon>Marinimicrococcus</taxon>
    </lineage>
</organism>
<comment type="caution">
    <text evidence="2">The sequence shown here is derived from an EMBL/GenBank/DDBJ whole genome shotgun (WGS) entry which is preliminary data.</text>
</comment>
<dbReference type="RefSeq" id="WP_327789939.1">
    <property type="nucleotide sequence ID" value="NZ_JARGEQ010000135.1"/>
</dbReference>
<protein>
    <submittedName>
        <fullName evidence="2">Mercury resistance system transport protein MerF</fullName>
    </submittedName>
</protein>
<dbReference type="AlphaFoldDB" id="A0AAP4D6U2"/>
<keyword evidence="1" id="KW-0812">Transmembrane</keyword>
<evidence type="ECO:0000313" key="3">
    <source>
        <dbReference type="Proteomes" id="UP001301140"/>
    </source>
</evidence>
<dbReference type="GO" id="GO:0016020">
    <property type="term" value="C:membrane"/>
    <property type="evidence" value="ECO:0007669"/>
    <property type="project" value="InterPro"/>
</dbReference>
<proteinExistence type="predicted"/>
<gene>
    <name evidence="2" type="primary">merF</name>
    <name evidence="2" type="ORF">PZ740_14095</name>
</gene>